<name>A0A1R3T8J4_9BACT</name>
<dbReference type="Proteomes" id="UP000187464">
    <property type="component" value="Chromosome I"/>
</dbReference>
<dbReference type="InterPro" id="IPR025427">
    <property type="entry name" value="DUF4160"/>
</dbReference>
<dbReference type="KEGG" id="psac:PSM36_1443"/>
<organism evidence="1 2">
    <name type="scientific">Proteiniphilum saccharofermentans</name>
    <dbReference type="NCBI Taxonomy" id="1642647"/>
    <lineage>
        <taxon>Bacteria</taxon>
        <taxon>Pseudomonadati</taxon>
        <taxon>Bacteroidota</taxon>
        <taxon>Bacteroidia</taxon>
        <taxon>Bacteroidales</taxon>
        <taxon>Dysgonomonadaceae</taxon>
        <taxon>Proteiniphilum</taxon>
    </lineage>
</organism>
<accession>A0A1R3T8J4</accession>
<evidence type="ECO:0000313" key="1">
    <source>
        <dbReference type="EMBL" id="SCD20265.1"/>
    </source>
</evidence>
<reference evidence="1 2" key="1">
    <citation type="submission" date="2016-08" db="EMBL/GenBank/DDBJ databases">
        <authorList>
            <person name="Seilhamer J.J."/>
        </authorList>
    </citation>
    <scope>NUCLEOTIDE SEQUENCE [LARGE SCALE GENOMIC DNA]</scope>
    <source>
        <strain evidence="1">M3/6</strain>
    </source>
</reference>
<protein>
    <recommendedName>
        <fullName evidence="3">DUF4160 domain-containing protein</fullName>
    </recommendedName>
</protein>
<gene>
    <name evidence="1" type="ORF">PSM36_1443</name>
</gene>
<dbReference type="STRING" id="1642647.PSM36_1443"/>
<sequence length="77" mass="9157">MPTLFIIFGLRFYFYADEHLPIHIHIENGDGRAKINIDPIKTVYNKGIKPQDIKKAIRIIETYQDEIIEKWNEFHGE</sequence>
<dbReference type="RefSeq" id="WP_076930182.1">
    <property type="nucleotide sequence ID" value="NZ_DAMBAO010000004.1"/>
</dbReference>
<evidence type="ECO:0000313" key="2">
    <source>
        <dbReference type="Proteomes" id="UP000187464"/>
    </source>
</evidence>
<dbReference type="EMBL" id="LT605205">
    <property type="protein sequence ID" value="SCD20265.1"/>
    <property type="molecule type" value="Genomic_DNA"/>
</dbReference>
<keyword evidence="2" id="KW-1185">Reference proteome</keyword>
<dbReference type="Pfam" id="PF13711">
    <property type="entry name" value="DUF4160"/>
    <property type="match status" value="1"/>
</dbReference>
<evidence type="ECO:0008006" key="3">
    <source>
        <dbReference type="Google" id="ProtNLM"/>
    </source>
</evidence>
<dbReference type="AlphaFoldDB" id="A0A1R3T8J4"/>
<proteinExistence type="predicted"/>